<organism evidence="2 3">
    <name type="scientific">Dillenia turbinata</name>
    <dbReference type="NCBI Taxonomy" id="194707"/>
    <lineage>
        <taxon>Eukaryota</taxon>
        <taxon>Viridiplantae</taxon>
        <taxon>Streptophyta</taxon>
        <taxon>Embryophyta</taxon>
        <taxon>Tracheophyta</taxon>
        <taxon>Spermatophyta</taxon>
        <taxon>Magnoliopsida</taxon>
        <taxon>eudicotyledons</taxon>
        <taxon>Gunneridae</taxon>
        <taxon>Pentapetalae</taxon>
        <taxon>Dilleniales</taxon>
        <taxon>Dilleniaceae</taxon>
        <taxon>Dillenia</taxon>
    </lineage>
</organism>
<evidence type="ECO:0000313" key="2">
    <source>
        <dbReference type="EMBL" id="KAK6929827.1"/>
    </source>
</evidence>
<sequence length="71" mass="7672">MAMADITVFMTSNIGSLSGSAVHMNTSIPGRSSSFGNLSGKVVRATSRHRYDMPRSQMNERSNSEAYSSNP</sequence>
<feature type="region of interest" description="Disordered" evidence="1">
    <location>
        <begin position="45"/>
        <end position="71"/>
    </location>
</feature>
<evidence type="ECO:0000256" key="1">
    <source>
        <dbReference type="SAM" id="MobiDB-lite"/>
    </source>
</evidence>
<dbReference type="Proteomes" id="UP001370490">
    <property type="component" value="Unassembled WGS sequence"/>
</dbReference>
<accession>A0AAN8VI46</accession>
<comment type="caution">
    <text evidence="2">The sequence shown here is derived from an EMBL/GenBank/DDBJ whole genome shotgun (WGS) entry which is preliminary data.</text>
</comment>
<dbReference type="EMBL" id="JBAMMX010000012">
    <property type="protein sequence ID" value="KAK6929827.1"/>
    <property type="molecule type" value="Genomic_DNA"/>
</dbReference>
<evidence type="ECO:0000313" key="3">
    <source>
        <dbReference type="Proteomes" id="UP001370490"/>
    </source>
</evidence>
<gene>
    <name evidence="2" type="ORF">RJ641_003921</name>
</gene>
<keyword evidence="3" id="KW-1185">Reference proteome</keyword>
<reference evidence="2 3" key="1">
    <citation type="submission" date="2023-12" db="EMBL/GenBank/DDBJ databases">
        <title>A high-quality genome assembly for Dillenia turbinata (Dilleniales).</title>
        <authorList>
            <person name="Chanderbali A."/>
        </authorList>
    </citation>
    <scope>NUCLEOTIDE SEQUENCE [LARGE SCALE GENOMIC DNA]</scope>
    <source>
        <strain evidence="2">LSX21</strain>
        <tissue evidence="2">Leaf</tissue>
    </source>
</reference>
<dbReference type="AlphaFoldDB" id="A0AAN8VI46"/>
<protein>
    <submittedName>
        <fullName evidence="2">Uncharacterized protein</fullName>
    </submittedName>
</protein>
<proteinExistence type="predicted"/>
<feature type="compositionally biased region" description="Polar residues" evidence="1">
    <location>
        <begin position="56"/>
        <end position="71"/>
    </location>
</feature>
<name>A0AAN8VI46_9MAGN</name>